<name>A0AAW8LE92_ACILW</name>
<accession>A0AAW8LE92</accession>
<dbReference type="Proteomes" id="UP001262767">
    <property type="component" value="Unassembled WGS sequence"/>
</dbReference>
<dbReference type="GO" id="GO:0006355">
    <property type="term" value="P:regulation of DNA-templated transcription"/>
    <property type="evidence" value="ECO:0007669"/>
    <property type="project" value="InterPro"/>
</dbReference>
<protein>
    <submittedName>
        <fullName evidence="1">Transcriptional regulator</fullName>
    </submittedName>
</protein>
<dbReference type="Gene3D" id="1.10.1220.10">
    <property type="entry name" value="Met repressor-like"/>
    <property type="match status" value="1"/>
</dbReference>
<evidence type="ECO:0000313" key="2">
    <source>
        <dbReference type="Proteomes" id="UP001262767"/>
    </source>
</evidence>
<dbReference type="AlphaFoldDB" id="A0AAW8LE92"/>
<evidence type="ECO:0000313" key="1">
    <source>
        <dbReference type="EMBL" id="MDR6628373.1"/>
    </source>
</evidence>
<proteinExistence type="predicted"/>
<comment type="caution">
    <text evidence="1">The sequence shown here is derived from an EMBL/GenBank/DDBJ whole genome shotgun (WGS) entry which is preliminary data.</text>
</comment>
<dbReference type="InterPro" id="IPR013321">
    <property type="entry name" value="Arc_rbn_hlx_hlx"/>
</dbReference>
<dbReference type="RefSeq" id="WP_310076747.1">
    <property type="nucleotide sequence ID" value="NZ_JALKUZ010000010.1"/>
</dbReference>
<organism evidence="1 2">
    <name type="scientific">Acinetobacter lwoffii</name>
    <dbReference type="NCBI Taxonomy" id="28090"/>
    <lineage>
        <taxon>Bacteria</taxon>
        <taxon>Pseudomonadati</taxon>
        <taxon>Pseudomonadota</taxon>
        <taxon>Gammaproteobacteria</taxon>
        <taxon>Moraxellales</taxon>
        <taxon>Moraxellaceae</taxon>
        <taxon>Acinetobacter</taxon>
    </lineage>
</organism>
<sequence length="51" mass="5988">MKEEFVYFKGRLDSDLHKELKAIAKEDKRSMVYLMNEAAKLLVEKRKSAKA</sequence>
<dbReference type="EMBL" id="JAVDSC010000001">
    <property type="protein sequence ID" value="MDR6628373.1"/>
    <property type="molecule type" value="Genomic_DNA"/>
</dbReference>
<dbReference type="InterPro" id="IPR010985">
    <property type="entry name" value="Ribbon_hlx_hlx"/>
</dbReference>
<dbReference type="SUPFAM" id="SSF47598">
    <property type="entry name" value="Ribbon-helix-helix"/>
    <property type="match status" value="1"/>
</dbReference>
<reference evidence="1" key="1">
    <citation type="submission" date="2023-07" db="EMBL/GenBank/DDBJ databases">
        <title>Sorghum-associated microbial communities from plants grown in Nebraska, USA.</title>
        <authorList>
            <person name="Schachtman D."/>
        </authorList>
    </citation>
    <scope>NUCLEOTIDE SEQUENCE</scope>
    <source>
        <strain evidence="1">BE44</strain>
    </source>
</reference>
<gene>
    <name evidence="1" type="ORF">J2X86_000361</name>
</gene>